<dbReference type="InterPro" id="IPR027417">
    <property type="entry name" value="P-loop_NTPase"/>
</dbReference>
<dbReference type="FunFam" id="3.40.50.300:FF:002053">
    <property type="entry name" value="ABC transporter ATP-binding protein"/>
    <property type="match status" value="1"/>
</dbReference>
<dbReference type="PANTHER" id="PTHR19211">
    <property type="entry name" value="ATP-BINDING TRANSPORT PROTEIN-RELATED"/>
    <property type="match status" value="1"/>
</dbReference>
<dbReference type="SUPFAM" id="SSF52540">
    <property type="entry name" value="P-loop containing nucleoside triphosphate hydrolases"/>
    <property type="match status" value="2"/>
</dbReference>
<accession>A0A1I0CC99</accession>
<dbReference type="AlphaFoldDB" id="A0A1I0CC99"/>
<dbReference type="InterPro" id="IPR017871">
    <property type="entry name" value="ABC_transporter-like_CS"/>
</dbReference>
<dbReference type="Gene3D" id="3.40.50.300">
    <property type="entry name" value="P-loop containing nucleotide triphosphate hydrolases"/>
    <property type="match status" value="2"/>
</dbReference>
<dbReference type="PROSITE" id="PS50893">
    <property type="entry name" value="ABC_TRANSPORTER_2"/>
    <property type="match status" value="2"/>
</dbReference>
<feature type="domain" description="ABC transporter" evidence="7">
    <location>
        <begin position="310"/>
        <end position="528"/>
    </location>
</feature>
<comment type="similarity">
    <text evidence="4">Belongs to the ABC transporter superfamily. ABCF family. YheS subfamily.</text>
</comment>
<dbReference type="CDD" id="cd03221">
    <property type="entry name" value="ABCF_EF-3"/>
    <property type="match status" value="2"/>
</dbReference>
<proteinExistence type="inferred from homology"/>
<dbReference type="STRING" id="349064.SAMN05660429_01147"/>
<dbReference type="InterPro" id="IPR032781">
    <property type="entry name" value="ABC_tran_Xtn"/>
</dbReference>
<dbReference type="OrthoDB" id="9808609at2"/>
<name>A0A1I0CC99_THASX</name>
<evidence type="ECO:0000256" key="4">
    <source>
        <dbReference type="ARBA" id="ARBA00061571"/>
    </source>
</evidence>
<dbReference type="RefSeq" id="WP_093328746.1">
    <property type="nucleotide sequence ID" value="NZ_AP027363.1"/>
</dbReference>
<evidence type="ECO:0000256" key="5">
    <source>
        <dbReference type="ARBA" id="ARBA00069073"/>
    </source>
</evidence>
<dbReference type="Proteomes" id="UP000199308">
    <property type="component" value="Unassembled WGS sequence"/>
</dbReference>
<feature type="domain" description="ABC transporter" evidence="7">
    <location>
        <begin position="2"/>
        <end position="246"/>
    </location>
</feature>
<evidence type="ECO:0000256" key="1">
    <source>
        <dbReference type="ARBA" id="ARBA00022737"/>
    </source>
</evidence>
<dbReference type="Pfam" id="PF00005">
    <property type="entry name" value="ABC_tran"/>
    <property type="match status" value="2"/>
</dbReference>
<keyword evidence="9" id="KW-1185">Reference proteome</keyword>
<sequence>MILASNLRLNRGNKTLFDGAQFAIHAGQKVGLVGANGCGKSSFFAALLSELSADEGELTLPANWSIANVKQETPALAMSAIEYVIDGDKAYRALEKQLAAARENEDGTLEADILTKIDTIGGYSLQARAGELLHGLGFSQDQLSLPVKDFSGGWRMRLNLAQALISRADLLLLDEPTNHLDLDAVIWLQKWLKRYQGTLVLISHDRDFLDDVVQHILHIEHAKAKLYTGNYSSFEKQRAEHLAQQDAQYQKQQKEVAHLTAFVDRFRAKASKAKQAQSRLKRLQKLPDLAPAHVDSQFTFSFENPDHMPYPLLSIDQANCGYGENALIIEQAKLTLVPGSRIGLLGRNGAGKSTLIKSLAGELDLMSGERYRAQELTIGYFSQHQLEQLHGPSTPLEHILNANKQFGELEGRNYLGRFGFSGDQSLSIVSSMSGGEKARLVLALIVLQKPQLLLLDEPTNHLDLEMRQALVMALQAFNGAIILIAHDRYLLESCVDEFYLVGDGALQPFSGDIDDYHQWLHSDKKAQVSKTTSASTQVDKKQQRKAQAQLRQKVAPLKKQAQKFEMDIGNWQAELDNVEHQLADCATYNAENKEMLAQLLKTQAQLKQSIEDAEEQWMMLEEEIEAVMLSEQAE</sequence>
<dbReference type="EMBL" id="FOHK01000005">
    <property type="protein sequence ID" value="SET17162.1"/>
    <property type="molecule type" value="Genomic_DNA"/>
</dbReference>
<dbReference type="InterPro" id="IPR050611">
    <property type="entry name" value="ABCF"/>
</dbReference>
<dbReference type="GO" id="GO:0005524">
    <property type="term" value="F:ATP binding"/>
    <property type="evidence" value="ECO:0007669"/>
    <property type="project" value="UniProtKB-KW"/>
</dbReference>
<dbReference type="GO" id="GO:0016887">
    <property type="term" value="F:ATP hydrolysis activity"/>
    <property type="evidence" value="ECO:0007669"/>
    <property type="project" value="InterPro"/>
</dbReference>
<dbReference type="InterPro" id="IPR003593">
    <property type="entry name" value="AAA+_ATPase"/>
</dbReference>
<evidence type="ECO:0000256" key="6">
    <source>
        <dbReference type="SAM" id="Coils"/>
    </source>
</evidence>
<protein>
    <recommendedName>
        <fullName evidence="5">Probable ATP-binding protein YheS</fullName>
    </recommendedName>
</protein>
<feature type="coiled-coil region" evidence="6">
    <location>
        <begin position="561"/>
        <end position="630"/>
    </location>
</feature>
<dbReference type="Pfam" id="PF12848">
    <property type="entry name" value="ABC_tran_Xtn"/>
    <property type="match status" value="1"/>
</dbReference>
<organism evidence="8 9">
    <name type="scientific">Thalassotalea agarivorans</name>
    <name type="common">Thalassomonas agarivorans</name>
    <dbReference type="NCBI Taxonomy" id="349064"/>
    <lineage>
        <taxon>Bacteria</taxon>
        <taxon>Pseudomonadati</taxon>
        <taxon>Pseudomonadota</taxon>
        <taxon>Gammaproteobacteria</taxon>
        <taxon>Alteromonadales</taxon>
        <taxon>Colwelliaceae</taxon>
        <taxon>Thalassotalea</taxon>
    </lineage>
</organism>
<dbReference type="InterPro" id="IPR003439">
    <property type="entry name" value="ABC_transporter-like_ATP-bd"/>
</dbReference>
<gene>
    <name evidence="8" type="ORF">SAMN05660429_01147</name>
</gene>
<dbReference type="SMART" id="SM00382">
    <property type="entry name" value="AAA"/>
    <property type="match status" value="2"/>
</dbReference>
<evidence type="ECO:0000313" key="9">
    <source>
        <dbReference type="Proteomes" id="UP000199308"/>
    </source>
</evidence>
<reference evidence="8 9" key="1">
    <citation type="submission" date="2016-10" db="EMBL/GenBank/DDBJ databases">
        <authorList>
            <person name="de Groot N.N."/>
        </authorList>
    </citation>
    <scope>NUCLEOTIDE SEQUENCE [LARGE SCALE GENOMIC DNA]</scope>
    <source>
        <strain evidence="8 9">DSM 19706</strain>
    </source>
</reference>
<evidence type="ECO:0000259" key="7">
    <source>
        <dbReference type="PROSITE" id="PS50893"/>
    </source>
</evidence>
<evidence type="ECO:0000256" key="2">
    <source>
        <dbReference type="ARBA" id="ARBA00022741"/>
    </source>
</evidence>
<dbReference type="PANTHER" id="PTHR19211:SF14">
    <property type="entry name" value="ATP-BINDING CASSETTE SUB-FAMILY F MEMBER 1"/>
    <property type="match status" value="1"/>
</dbReference>
<dbReference type="PROSITE" id="PS00211">
    <property type="entry name" value="ABC_TRANSPORTER_1"/>
    <property type="match status" value="2"/>
</dbReference>
<keyword evidence="3 8" id="KW-0067">ATP-binding</keyword>
<evidence type="ECO:0000256" key="3">
    <source>
        <dbReference type="ARBA" id="ARBA00022840"/>
    </source>
</evidence>
<keyword evidence="1" id="KW-0677">Repeat</keyword>
<keyword evidence="6" id="KW-0175">Coiled coil</keyword>
<evidence type="ECO:0000313" key="8">
    <source>
        <dbReference type="EMBL" id="SET17162.1"/>
    </source>
</evidence>
<dbReference type="FunFam" id="3.40.50.300:FF:000011">
    <property type="entry name" value="Putative ABC transporter ATP-binding component"/>
    <property type="match status" value="1"/>
</dbReference>
<keyword evidence="2" id="KW-0547">Nucleotide-binding</keyword>